<evidence type="ECO:0000256" key="1">
    <source>
        <dbReference type="SAM" id="MobiDB-lite"/>
    </source>
</evidence>
<proteinExistence type="predicted"/>
<name>A0ABM2XBS9_MESAU</name>
<evidence type="ECO:0000313" key="5">
    <source>
        <dbReference type="RefSeq" id="XP_040600273.1"/>
    </source>
</evidence>
<dbReference type="PROSITE" id="PS50105">
    <property type="entry name" value="SAM_DOMAIN"/>
    <property type="match status" value="1"/>
</dbReference>
<feature type="region of interest" description="Disordered" evidence="1">
    <location>
        <begin position="569"/>
        <end position="600"/>
    </location>
</feature>
<dbReference type="SMART" id="SM00233">
    <property type="entry name" value="PH"/>
    <property type="match status" value="1"/>
</dbReference>
<dbReference type="SMART" id="SM00454">
    <property type="entry name" value="SAM"/>
    <property type="match status" value="1"/>
</dbReference>
<feature type="region of interest" description="Disordered" evidence="1">
    <location>
        <begin position="931"/>
        <end position="953"/>
    </location>
</feature>
<dbReference type="InterPro" id="IPR001849">
    <property type="entry name" value="PH_domain"/>
</dbReference>
<dbReference type="Gene3D" id="1.10.150.50">
    <property type="entry name" value="Transcription Factor, Ets-1"/>
    <property type="match status" value="1"/>
</dbReference>
<feature type="region of interest" description="Disordered" evidence="1">
    <location>
        <begin position="870"/>
        <end position="900"/>
    </location>
</feature>
<feature type="region of interest" description="Disordered" evidence="1">
    <location>
        <begin position="673"/>
        <end position="760"/>
    </location>
</feature>
<dbReference type="InterPro" id="IPR011993">
    <property type="entry name" value="PH-like_dom_sf"/>
</dbReference>
<feature type="region of interest" description="Disordered" evidence="1">
    <location>
        <begin position="448"/>
        <end position="475"/>
    </location>
</feature>
<keyword evidence="4" id="KW-1185">Reference proteome</keyword>
<feature type="domain" description="PH" evidence="2">
    <location>
        <begin position="1838"/>
        <end position="1937"/>
    </location>
</feature>
<dbReference type="InterPro" id="IPR051566">
    <property type="entry name" value="CNKSR"/>
</dbReference>
<dbReference type="Pfam" id="PF00536">
    <property type="entry name" value="SAM_1"/>
    <property type="match status" value="1"/>
</dbReference>
<feature type="region of interest" description="Disordered" evidence="1">
    <location>
        <begin position="2143"/>
        <end position="2172"/>
    </location>
</feature>
<protein>
    <submittedName>
        <fullName evidence="5">Uncharacterized protein LOC101831433 isoform X1</fullName>
    </submittedName>
</protein>
<feature type="domain" description="SAM" evidence="3">
    <location>
        <begin position="16"/>
        <end position="81"/>
    </location>
</feature>
<dbReference type="PANTHER" id="PTHR12844:SF17">
    <property type="entry name" value="CONNECTOR ENHANCER OF KINASE SUPPRESSOR OF RAS 3"/>
    <property type="match status" value="1"/>
</dbReference>
<feature type="region of interest" description="Disordered" evidence="1">
    <location>
        <begin position="1084"/>
        <end position="1194"/>
    </location>
</feature>
<feature type="compositionally biased region" description="Basic and acidic residues" evidence="1">
    <location>
        <begin position="674"/>
        <end position="750"/>
    </location>
</feature>
<dbReference type="GeneID" id="101831433"/>
<dbReference type="Pfam" id="PF00169">
    <property type="entry name" value="PH"/>
    <property type="match status" value="1"/>
</dbReference>
<sequence length="2421" mass="274849">MARLFRYFQGDPVVTSSPTEVRMWVEELDYSFLAYGEIFESAEINGEKLLNITRKQLNELGIVQAEHQDILLKAVYRIRQKGKVEEQVMSKEDQNIRKMPTRFGKESEQLERAIDRVFVTISERRLARSLHGTSEQPPHRVLTATLDLVNIASKILNILERPPFDCMSEFSSLKNHLIKHITLLKHYSEQADLSHENESHIIDVCKDVNKMCRYIIALPPDLPKPEIQVPGSVLLEERPPRVQVPITTEPKAMSSSVKRKADCSLLSHHLSMPITTTVLSYGPPIQYTSLPSQRVSESYSFSQRVDTPSDEGGVILEHDKGSKSETEISDTNASETLGGFFYYKTFQDLTIIESDTPLMDSGSERCMIDSDSDRGVVSDFELEQYSDSEKSPRDSDSRKHLIKAENDQMESVSIEDLTKTGQQLVRIEQCQVESGSLTQWVPSGSIKLLEDSDSARDSDSDNERKKEEKRQMASDSIKRLLASEKTMMDTESFWMIPDSESYVVDLSTEKGRASISKVHLIEVENTERRRSKRYMEDSDSETSETDLDSERHELASAALKYFMDTKTSRNKFPKDSWSERRTLNSDSDSPVMSSDSAKHMKKAETCKSTCNLERLKVAHKSESLQEWLDAKRKQLDSCHSGHWDSSGKYQFKSIVPQYSIGKCQGDLQTFQSVTEKDNVDSSSEKYQKKTGNESDQRDPESKRHPIKREKGFDNKRSQMDKEREGHLMASDCRDSENEAHRLGARRKENRPPGFWRPVTLTPKLGQEKKNEEHKSVHQKDNRFCRTQLTSYKSEDKTVRLKEASSSLSDKQLSQEKIKEKLSYSFSPDSHTFTDEKYHRKASQKISVYKRHCREYRYAHGYENFRYQITPIPPSSESSTSNVSSRVGSPNSKSLKSATRQKTRRSITFSLDVETKKCARCFMEISNSSFHKCPTNSDDSDSDSPLHSQISSDSKYSLRAKTVKHFKTARHSPLSRSLDPKHRVGIRCSLHREYFRHSVDSTSYLHCESCSALRNLKSSGTNTLPIKSEKIMGQYSTYSHKMSTPVRLSESESKFNLIAQPQNKDNPDESLIKIISARNIKDETDVEEELLSKDETDQEYETNTEDEADAEDETDTEDEDNNKDKKDPKDKSDPDGSDPKDGNSENNTDSNTGSDPSGASGPTNGPDSSNDGDSKNVTDHNNESYPAIDNASNSDVNLKYSTDLDSASDLAEDFNQQNNVDTKGSTNPNSASGNKNRTMLDYISLSKNDVVVPRNDTGQGNNICSENIIPNSNSLDYTKNKTDANNNSSPSNSHGLLQDLEFNYTTNFSDATGHNVVNPNRIFDPTYGTESTSTAIHKHTTALKYYSDLTGVTGFTYKVRSSFLINPNYFVRKKYATRPRFTLSVINANDTSNITSCTNAINSQFTAGKNYAPENKHFPRFSHFNCFNIIVKNIQNAHNSPSTNNINTVSDTELKTSSISSIFKIVYGTNSNFIADTDHTSYSDVLITSEFHDPLELCRAYIIFDNQNIGAQFQHSTGYKYSDTSKYATGSVDALDAKESGFLRGFSRVQNPIGIKDPSPFDILSNQNIPLPGFDVTVEAELPDVVKFAISSGAVNQLFKLLGNYNSASRGEGRSLAVPMREITRRSEVPVRRSAERPAWRPERGRPVRLERGYAVKPARDHAMMPAQRVAMIPARGRSMSPARRYSERRGREHAESRARRYSNRQARSRTVSPFRMHPVSSAQQTALQQARRRRMRHEEEFLLGAAVGLTVKSAEGYDEETFRSARLSTQFPSDDDDENESGSSLLMDLLNCFMKAKAQNWIDSSWFRHLLTTFFSEENRRSWFRTRFCSIACTDIGHGSYEGWIWHKRESRGISFFSWKKCWFILKHATLYWFSHLNDTKADGFIYLPEFRIDLAPHCRREHAFQASHARIKDFYFACTCFDEMNFWLYQIVQLAFGSSFGDAAANEEYRRASSMIYAKCVKSLKRDFPVIWCNNCQEATTIVSMNPTFQHRCSQIISDEFIYFRPNSAENRERARKQKQQNPTLTSQQPTREGIPQRDLGLTNQEAMVTTPPLTKELDSIALVKPKTSGLLRIEKVPIKSRGVPELKRLDVTGIASPNERGNGTAIYVAGVPGKEELDDTEIPTLHFTGFVHLENLINECSPSSEYSRPATPRNLWMESPDNAESPGSDDLEVARSMYPFRERPIFRRSWAELLEAPLNSEGLHILQTTPKEENRDMGCNKLTSEEENQVTIRPQDQHFQALQGPFPLLPERPKLQRQRSRSLPRYSEIRGQYVNVPGFKLDAEEIHFFSHDRNLLTEENIKKRYKVEEAWKRAIPSPSGEHLPIEPRFEDPAIRGNIAIPKDNSARPRGNVRVPKNDVNTIPMVNVGMPMDNPQVPRGNAGIPRGGGFEVYKGNSGRTSRRMVSSPLIELSKIGEHQL</sequence>
<feature type="compositionally biased region" description="Polar residues" evidence="1">
    <location>
        <begin position="1143"/>
        <end position="1170"/>
    </location>
</feature>
<feature type="region of interest" description="Disordered" evidence="1">
    <location>
        <begin position="1261"/>
        <end position="1294"/>
    </location>
</feature>
<dbReference type="SUPFAM" id="SSF50729">
    <property type="entry name" value="PH domain-like"/>
    <property type="match status" value="1"/>
</dbReference>
<organism evidence="4 5">
    <name type="scientific">Mesocricetus auratus</name>
    <name type="common">Golden hamster</name>
    <dbReference type="NCBI Taxonomy" id="10036"/>
    <lineage>
        <taxon>Eukaryota</taxon>
        <taxon>Metazoa</taxon>
        <taxon>Chordata</taxon>
        <taxon>Craniata</taxon>
        <taxon>Vertebrata</taxon>
        <taxon>Euteleostomi</taxon>
        <taxon>Mammalia</taxon>
        <taxon>Eutheria</taxon>
        <taxon>Euarchontoglires</taxon>
        <taxon>Glires</taxon>
        <taxon>Rodentia</taxon>
        <taxon>Myomorpha</taxon>
        <taxon>Muroidea</taxon>
        <taxon>Cricetidae</taxon>
        <taxon>Cricetinae</taxon>
        <taxon>Mesocricetus</taxon>
    </lineage>
</organism>
<feature type="region of interest" description="Disordered" evidence="1">
    <location>
        <begin position="303"/>
        <end position="329"/>
    </location>
</feature>
<dbReference type="PANTHER" id="PTHR12844">
    <property type="entry name" value="CONNECTOR ENCHANCER OF KINASE SUPPRESSOR OF RAS"/>
    <property type="match status" value="1"/>
</dbReference>
<evidence type="ECO:0000259" key="3">
    <source>
        <dbReference type="PROSITE" id="PS50105"/>
    </source>
</evidence>
<reference evidence="5" key="1">
    <citation type="submission" date="2025-08" db="UniProtKB">
        <authorList>
            <consortium name="RefSeq"/>
        </authorList>
    </citation>
    <scope>IDENTIFICATION</scope>
    <source>
        <tissue evidence="5">Liver</tissue>
    </source>
</reference>
<dbReference type="PROSITE" id="PS50003">
    <property type="entry name" value="PH_DOMAIN"/>
    <property type="match status" value="1"/>
</dbReference>
<gene>
    <name evidence="5" type="primary">LOC101831433</name>
</gene>
<feature type="region of interest" description="Disordered" evidence="1">
    <location>
        <begin position="1216"/>
        <end position="1235"/>
    </location>
</feature>
<dbReference type="InterPro" id="IPR001660">
    <property type="entry name" value="SAM"/>
</dbReference>
<feature type="compositionally biased region" description="Acidic residues" evidence="1">
    <location>
        <begin position="1095"/>
        <end position="1120"/>
    </location>
</feature>
<evidence type="ECO:0000259" key="2">
    <source>
        <dbReference type="PROSITE" id="PS50003"/>
    </source>
</evidence>
<feature type="compositionally biased region" description="Basic and acidic residues" evidence="1">
    <location>
        <begin position="572"/>
        <end position="583"/>
    </location>
</feature>
<feature type="compositionally biased region" description="Basic and acidic residues" evidence="1">
    <location>
        <begin position="316"/>
        <end position="326"/>
    </location>
</feature>
<feature type="compositionally biased region" description="Polar residues" evidence="1">
    <location>
        <begin position="944"/>
        <end position="953"/>
    </location>
</feature>
<feature type="region of interest" description="Disordered" evidence="1">
    <location>
        <begin position="1676"/>
        <end position="1710"/>
    </location>
</feature>
<evidence type="ECO:0000313" key="4">
    <source>
        <dbReference type="Proteomes" id="UP000886700"/>
    </source>
</evidence>
<feature type="compositionally biased region" description="Low complexity" evidence="1">
    <location>
        <begin position="585"/>
        <end position="595"/>
    </location>
</feature>
<dbReference type="Pfam" id="PF10534">
    <property type="entry name" value="CRIC_ras_sig"/>
    <property type="match status" value="1"/>
</dbReference>
<dbReference type="InterPro" id="IPR017874">
    <property type="entry name" value="CRIC_domain"/>
</dbReference>
<feature type="compositionally biased region" description="Basic and acidic residues" evidence="1">
    <location>
        <begin position="1171"/>
        <end position="1181"/>
    </location>
</feature>
<accession>A0ABM2XBS9</accession>
<feature type="region of interest" description="Disordered" evidence="1">
    <location>
        <begin position="529"/>
        <end position="549"/>
    </location>
</feature>
<feature type="region of interest" description="Disordered" evidence="1">
    <location>
        <begin position="2013"/>
        <end position="2044"/>
    </location>
</feature>
<dbReference type="SUPFAM" id="SSF47769">
    <property type="entry name" value="SAM/Pointed domain"/>
    <property type="match status" value="1"/>
</dbReference>
<dbReference type="Gene3D" id="2.30.29.30">
    <property type="entry name" value="Pleckstrin-homology domain (PH domain)/Phosphotyrosine-binding domain (PTB)"/>
    <property type="match status" value="1"/>
</dbReference>
<dbReference type="RefSeq" id="XP_040600273.1">
    <property type="nucleotide sequence ID" value="XM_040744339.1"/>
</dbReference>
<feature type="compositionally biased region" description="Low complexity" evidence="1">
    <location>
        <begin position="874"/>
        <end position="889"/>
    </location>
</feature>
<dbReference type="InterPro" id="IPR013761">
    <property type="entry name" value="SAM/pointed_sf"/>
</dbReference>
<dbReference type="Proteomes" id="UP000886700">
    <property type="component" value="Unplaced"/>
</dbReference>
<feature type="compositionally biased region" description="Polar residues" evidence="1">
    <location>
        <begin position="2021"/>
        <end position="2032"/>
    </location>
</feature>
<feature type="compositionally biased region" description="Acidic residues" evidence="1">
    <location>
        <begin position="537"/>
        <end position="547"/>
    </location>
</feature>
<feature type="compositionally biased region" description="Basic and acidic residues" evidence="1">
    <location>
        <begin position="1684"/>
        <end position="1698"/>
    </location>
</feature>
<feature type="region of interest" description="Disordered" evidence="1">
    <location>
        <begin position="2382"/>
        <end position="2402"/>
    </location>
</feature>
<feature type="compositionally biased region" description="Basic and acidic residues" evidence="1">
    <location>
        <begin position="1121"/>
        <end position="1142"/>
    </location>
</feature>